<dbReference type="RefSeq" id="WP_315604302.1">
    <property type="nucleotide sequence ID" value="NZ_CP130318.1"/>
</dbReference>
<accession>A0AA96RET3</accession>
<proteinExistence type="predicted"/>
<name>A0AA96RET3_9BACL</name>
<evidence type="ECO:0000313" key="2">
    <source>
        <dbReference type="Proteomes" id="UP001305702"/>
    </source>
</evidence>
<gene>
    <name evidence="1" type="ORF">MJA45_23370</name>
</gene>
<sequence length="105" mass="11897">MVIKHRIKCFDSELLVCETGQNNYELTIQASSNPLGFGNSLESFDNEEKAVSAAEHFCKVYTLARERGYYLKDKKFAKADKEMIEISSVFGSSVPFETLALQFEN</sequence>
<dbReference type="Proteomes" id="UP001305702">
    <property type="component" value="Chromosome"/>
</dbReference>
<dbReference type="EMBL" id="CP130318">
    <property type="protein sequence ID" value="WNQ10528.1"/>
    <property type="molecule type" value="Genomic_DNA"/>
</dbReference>
<keyword evidence="2" id="KW-1185">Reference proteome</keyword>
<evidence type="ECO:0000313" key="1">
    <source>
        <dbReference type="EMBL" id="WNQ10528.1"/>
    </source>
</evidence>
<dbReference type="KEGG" id="paun:MJA45_23370"/>
<reference evidence="1 2" key="1">
    <citation type="submission" date="2022-02" db="EMBL/GenBank/DDBJ databases">
        <title>Paenibacillus sp. MBLB1776 Whole Genome Shotgun Sequencing.</title>
        <authorList>
            <person name="Hwang C.Y."/>
            <person name="Cho E.-S."/>
            <person name="Seo M.-J."/>
        </authorList>
    </citation>
    <scope>NUCLEOTIDE SEQUENCE [LARGE SCALE GENOMIC DNA]</scope>
    <source>
        <strain evidence="1 2">MBLB1776</strain>
    </source>
</reference>
<dbReference type="AlphaFoldDB" id="A0AA96RET3"/>
<organism evidence="1 2">
    <name type="scientific">Paenibacillus aurantius</name>
    <dbReference type="NCBI Taxonomy" id="2918900"/>
    <lineage>
        <taxon>Bacteria</taxon>
        <taxon>Bacillati</taxon>
        <taxon>Bacillota</taxon>
        <taxon>Bacilli</taxon>
        <taxon>Bacillales</taxon>
        <taxon>Paenibacillaceae</taxon>
        <taxon>Paenibacillus</taxon>
    </lineage>
</organism>
<protein>
    <submittedName>
        <fullName evidence="1">Uncharacterized protein</fullName>
    </submittedName>
</protein>